<sequence>MELEQYFQNHSREENTSSMEKWKSHEGNHPTGGFDCNICLELVQEPVVTLCGHLYCWPCIYKWIHCQSISNENPDPQCPVCKSEVSQDMLVPLYGRGQSTKESPHLGLVVPRRPPSPTCGSHTATGPRPALQLRERRNMQPVPPVLTLGGGTMTTTGDAFHPTVGIYGQMVYSRIFENSETTMYSGSPNSYRLAANSSPRLRRHMVEADKSLGRICFFLCCCIVLCLLSF</sequence>
<gene>
    <name evidence="1" type="ORF">Vadar_004047</name>
</gene>
<evidence type="ECO:0000313" key="1">
    <source>
        <dbReference type="EMBL" id="KAH7842332.1"/>
    </source>
</evidence>
<protein>
    <submittedName>
        <fullName evidence="1">Uncharacterized protein</fullName>
    </submittedName>
</protein>
<name>A0ACB7XN59_9ERIC</name>
<organism evidence="1 2">
    <name type="scientific">Vaccinium darrowii</name>
    <dbReference type="NCBI Taxonomy" id="229202"/>
    <lineage>
        <taxon>Eukaryota</taxon>
        <taxon>Viridiplantae</taxon>
        <taxon>Streptophyta</taxon>
        <taxon>Embryophyta</taxon>
        <taxon>Tracheophyta</taxon>
        <taxon>Spermatophyta</taxon>
        <taxon>Magnoliopsida</taxon>
        <taxon>eudicotyledons</taxon>
        <taxon>Gunneridae</taxon>
        <taxon>Pentapetalae</taxon>
        <taxon>asterids</taxon>
        <taxon>Ericales</taxon>
        <taxon>Ericaceae</taxon>
        <taxon>Vaccinioideae</taxon>
        <taxon>Vaccinieae</taxon>
        <taxon>Vaccinium</taxon>
    </lineage>
</organism>
<evidence type="ECO:0000313" key="2">
    <source>
        <dbReference type="Proteomes" id="UP000828048"/>
    </source>
</evidence>
<dbReference type="EMBL" id="CM037151">
    <property type="protein sequence ID" value="KAH7842332.1"/>
    <property type="molecule type" value="Genomic_DNA"/>
</dbReference>
<reference evidence="1 2" key="1">
    <citation type="journal article" date="2021" name="Hortic Res">
        <title>High-quality reference genome and annotation aids understanding of berry development for evergreen blueberry (Vaccinium darrowii).</title>
        <authorList>
            <person name="Yu J."/>
            <person name="Hulse-Kemp A.M."/>
            <person name="Babiker E."/>
            <person name="Staton M."/>
        </authorList>
    </citation>
    <scope>NUCLEOTIDE SEQUENCE [LARGE SCALE GENOMIC DNA]</scope>
    <source>
        <strain evidence="2">cv. NJ 8807/NJ 8810</strain>
        <tissue evidence="1">Young leaf</tissue>
    </source>
</reference>
<keyword evidence="2" id="KW-1185">Reference proteome</keyword>
<accession>A0ACB7XN59</accession>
<proteinExistence type="predicted"/>
<comment type="caution">
    <text evidence="1">The sequence shown here is derived from an EMBL/GenBank/DDBJ whole genome shotgun (WGS) entry which is preliminary data.</text>
</comment>
<dbReference type="Proteomes" id="UP000828048">
    <property type="component" value="Chromosome 1"/>
</dbReference>